<organism evidence="1 2">
    <name type="scientific">Psilocybe cyanescens</name>
    <dbReference type="NCBI Taxonomy" id="93625"/>
    <lineage>
        <taxon>Eukaryota</taxon>
        <taxon>Fungi</taxon>
        <taxon>Dikarya</taxon>
        <taxon>Basidiomycota</taxon>
        <taxon>Agaricomycotina</taxon>
        <taxon>Agaricomycetes</taxon>
        <taxon>Agaricomycetidae</taxon>
        <taxon>Agaricales</taxon>
        <taxon>Agaricineae</taxon>
        <taxon>Strophariaceae</taxon>
        <taxon>Psilocybe</taxon>
    </lineage>
</organism>
<reference evidence="1 2" key="1">
    <citation type="journal article" date="2018" name="Evol. Lett.">
        <title>Horizontal gene cluster transfer increased hallucinogenic mushroom diversity.</title>
        <authorList>
            <person name="Reynolds H.T."/>
            <person name="Vijayakumar V."/>
            <person name="Gluck-Thaler E."/>
            <person name="Korotkin H.B."/>
            <person name="Matheny P.B."/>
            <person name="Slot J.C."/>
        </authorList>
    </citation>
    <scope>NUCLEOTIDE SEQUENCE [LARGE SCALE GENOMIC DNA]</scope>
    <source>
        <strain evidence="1 2">2631</strain>
    </source>
</reference>
<gene>
    <name evidence="1" type="ORF">CVT25_011527</name>
</gene>
<keyword evidence="2" id="KW-1185">Reference proteome</keyword>
<proteinExistence type="predicted"/>
<dbReference type="AlphaFoldDB" id="A0A409XV18"/>
<dbReference type="EMBL" id="NHYD01000295">
    <property type="protein sequence ID" value="PPQ94580.1"/>
    <property type="molecule type" value="Genomic_DNA"/>
</dbReference>
<sequence length="253" mass="27408">MHEDNESVLSILNAATNDLATLINNLLGPYLDERMVWIDCMRTGVLATIAASPSLQSNATVDSPMRCPRLILNHLTILVGPHPYPHLSLHESFVEPASNAPIDLHPCHLQAPATQCTAPATETGSSSSTISPSAEVCCTLSFLINLPARTATSLPPEKLADCNEYELDPNNVFSVPVIISPVVLTNGREIEALDLDVGVAYVTHSTRVSTRAIRKPFDTFNNDDVRTSETARWVVERTLLSIDIDCGSSIVHS</sequence>
<protein>
    <submittedName>
        <fullName evidence="1">Uncharacterized protein</fullName>
    </submittedName>
</protein>
<accession>A0A409XV18</accession>
<evidence type="ECO:0000313" key="1">
    <source>
        <dbReference type="EMBL" id="PPQ94580.1"/>
    </source>
</evidence>
<name>A0A409XV18_PSICY</name>
<comment type="caution">
    <text evidence="1">The sequence shown here is derived from an EMBL/GenBank/DDBJ whole genome shotgun (WGS) entry which is preliminary data.</text>
</comment>
<evidence type="ECO:0000313" key="2">
    <source>
        <dbReference type="Proteomes" id="UP000283269"/>
    </source>
</evidence>
<dbReference type="InParanoid" id="A0A409XV18"/>
<dbReference type="Proteomes" id="UP000283269">
    <property type="component" value="Unassembled WGS sequence"/>
</dbReference>